<dbReference type="Proteomes" id="UP001283361">
    <property type="component" value="Unassembled WGS sequence"/>
</dbReference>
<proteinExistence type="predicted"/>
<evidence type="ECO:0000313" key="4">
    <source>
        <dbReference type="Proteomes" id="UP001283361"/>
    </source>
</evidence>
<dbReference type="InterPro" id="IPR006652">
    <property type="entry name" value="Kelch_1"/>
</dbReference>
<feature type="region of interest" description="Disordered" evidence="2">
    <location>
        <begin position="670"/>
        <end position="711"/>
    </location>
</feature>
<dbReference type="PANTHER" id="PTHR23244:SF467">
    <property type="entry name" value="EF-HAND DOMAIN-CONTAINING PROTEIN"/>
    <property type="match status" value="1"/>
</dbReference>
<evidence type="ECO:0000313" key="3">
    <source>
        <dbReference type="EMBL" id="KAK3758090.1"/>
    </source>
</evidence>
<dbReference type="SUPFAM" id="SSF117281">
    <property type="entry name" value="Kelch motif"/>
    <property type="match status" value="1"/>
</dbReference>
<feature type="region of interest" description="Disordered" evidence="2">
    <location>
        <begin position="359"/>
        <end position="380"/>
    </location>
</feature>
<name>A0AAE0YW01_9GAST</name>
<feature type="compositionally biased region" description="Polar residues" evidence="2">
    <location>
        <begin position="549"/>
        <end position="564"/>
    </location>
</feature>
<dbReference type="AlphaFoldDB" id="A0AAE0YW01"/>
<feature type="compositionally biased region" description="Polar residues" evidence="2">
    <location>
        <begin position="369"/>
        <end position="379"/>
    </location>
</feature>
<dbReference type="InterPro" id="IPR015915">
    <property type="entry name" value="Kelch-typ_b-propeller"/>
</dbReference>
<dbReference type="EMBL" id="JAWDGP010005301">
    <property type="protein sequence ID" value="KAK3758090.1"/>
    <property type="molecule type" value="Genomic_DNA"/>
</dbReference>
<keyword evidence="1" id="KW-0880">Kelch repeat</keyword>
<dbReference type="PANTHER" id="PTHR23244">
    <property type="entry name" value="KELCH REPEAT DOMAIN"/>
    <property type="match status" value="1"/>
</dbReference>
<gene>
    <name evidence="3" type="ORF">RRG08_006665</name>
</gene>
<accession>A0AAE0YW01</accession>
<comment type="caution">
    <text evidence="3">The sequence shown here is derived from an EMBL/GenBank/DDBJ whole genome shotgun (WGS) entry which is preliminary data.</text>
</comment>
<evidence type="ECO:0000256" key="2">
    <source>
        <dbReference type="SAM" id="MobiDB-lite"/>
    </source>
</evidence>
<dbReference type="Pfam" id="PF01344">
    <property type="entry name" value="Kelch_1"/>
    <property type="match status" value="1"/>
</dbReference>
<organism evidence="3 4">
    <name type="scientific">Elysia crispata</name>
    <name type="common">lettuce slug</name>
    <dbReference type="NCBI Taxonomy" id="231223"/>
    <lineage>
        <taxon>Eukaryota</taxon>
        <taxon>Metazoa</taxon>
        <taxon>Spiralia</taxon>
        <taxon>Lophotrochozoa</taxon>
        <taxon>Mollusca</taxon>
        <taxon>Gastropoda</taxon>
        <taxon>Heterobranchia</taxon>
        <taxon>Euthyneura</taxon>
        <taxon>Panpulmonata</taxon>
        <taxon>Sacoglossa</taxon>
        <taxon>Placobranchoidea</taxon>
        <taxon>Plakobranchidae</taxon>
        <taxon>Elysia</taxon>
    </lineage>
</organism>
<feature type="compositionally biased region" description="Polar residues" evidence="2">
    <location>
        <begin position="674"/>
        <end position="690"/>
    </location>
</feature>
<feature type="region of interest" description="Disordered" evidence="2">
    <location>
        <begin position="540"/>
        <end position="564"/>
    </location>
</feature>
<sequence>MKIYAADSATTLRFEWSVIESTSSVLALSDHNAHGLTSCSSYNLEPQNNYNGGVKPSKRQAEQPPRNRYYHAACLVGNYVYIYGGIDRYSPLKDLWRLNVATCQWESLLSWKVDLPHLQGHTMTAYQSQILIFGGSFSESVTGETPLWILSTELQCLRRYHPDPPSCPHPTGRREHSCVIHRNSMYIYGGFLDSSGSTDEFWTFNIEEEVWRLIRQRKPGKRHGHVAVVMGGDMWLHGGMKGLKHLSDLWTYNFSMCSWNLVKSLGVSPALSNHSAHLVKNYLLLFGGTCQSKPMNSIWLFQFDTLSWRQVSLSHNDCCPPISLHCCVALGSAVQEAGTFVVDRTRSAPQLRKQDNVREAGQLAARPWTSPSQDSSLTSKGWPLVNARKTTNVLQLENLQNSQAVLIDSNNNPSKEDLTCEEETSFFAPVDVPQLQDKHSLSRLLGKASEGFSTAMNSSDPYSLCTGKIRPASQELCCDSFPLLKSFQSVSSDVTFGDTNLTLTLSDEQVYQNISVSEKYMVSSQMQQAVDIGLPVQFVSDDPQKNSRKQNSSHAKTSSNQSSTLANRVYDRSICDFINPVYTATTASDSDDSCSVICSPTSKQGVFYPSKLSKRSASLSDIYGRENIPPKYDDMILEDLEGCDITNLFYNIDIASPSMLSASLNHLDRHNKNKPSSSGILKPAQNISCSNHRDSFSQPSSGRKSKRSSSLHNVCSEDVAFENDKEVSTFSKDAEPGRYTKNVTSSHKGKLSATAKYRSKYFSSSKLDSLVATNSIATQTTESQFNLYNNSSSVANTNFHSVQKDQMQQMLSETSFDANIEASHVRSRSTNSSVMSSSLNKTDCHLCLLVIGGQTDSPSFISEPLKLWRCLLL</sequence>
<dbReference type="Gene3D" id="2.120.10.80">
    <property type="entry name" value="Kelch-type beta propeller"/>
    <property type="match status" value="2"/>
</dbReference>
<reference evidence="3" key="1">
    <citation type="journal article" date="2023" name="G3 (Bethesda)">
        <title>A reference genome for the long-term kleptoplast-retaining sea slug Elysia crispata morphotype clarki.</title>
        <authorList>
            <person name="Eastman K.E."/>
            <person name="Pendleton A.L."/>
            <person name="Shaikh M.A."/>
            <person name="Suttiyut T."/>
            <person name="Ogas R."/>
            <person name="Tomko P."/>
            <person name="Gavelis G."/>
            <person name="Widhalm J.R."/>
            <person name="Wisecaver J.H."/>
        </authorList>
    </citation>
    <scope>NUCLEOTIDE SEQUENCE</scope>
    <source>
        <strain evidence="3">ECLA1</strain>
    </source>
</reference>
<keyword evidence="4" id="KW-1185">Reference proteome</keyword>
<protein>
    <submittedName>
        <fullName evidence="3">Uncharacterized protein</fullName>
    </submittedName>
</protein>
<dbReference type="Pfam" id="PF24681">
    <property type="entry name" value="Kelch_KLHDC2_KLHL20_DRC7"/>
    <property type="match status" value="1"/>
</dbReference>
<evidence type="ECO:0000256" key="1">
    <source>
        <dbReference type="ARBA" id="ARBA00022441"/>
    </source>
</evidence>